<feature type="region of interest" description="Disordered" evidence="1">
    <location>
        <begin position="159"/>
        <end position="245"/>
    </location>
</feature>
<name>S3D3L8_OPHP1</name>
<dbReference type="Proteomes" id="UP000016923">
    <property type="component" value="Unassembled WGS sequence"/>
</dbReference>
<dbReference type="STRING" id="1262450.S3D3L8"/>
<feature type="transmembrane region" description="Helical" evidence="2">
    <location>
        <begin position="249"/>
        <end position="271"/>
    </location>
</feature>
<protein>
    <submittedName>
        <fullName evidence="4">Uncharacterized protein</fullName>
    </submittedName>
</protein>
<gene>
    <name evidence="4" type="ORF">F503_00728</name>
</gene>
<organism evidence="4 5">
    <name type="scientific">Ophiostoma piceae (strain UAMH 11346)</name>
    <name type="common">Sap stain fungus</name>
    <dbReference type="NCBI Taxonomy" id="1262450"/>
    <lineage>
        <taxon>Eukaryota</taxon>
        <taxon>Fungi</taxon>
        <taxon>Dikarya</taxon>
        <taxon>Ascomycota</taxon>
        <taxon>Pezizomycotina</taxon>
        <taxon>Sordariomycetes</taxon>
        <taxon>Sordariomycetidae</taxon>
        <taxon>Ophiostomatales</taxon>
        <taxon>Ophiostomataceae</taxon>
        <taxon>Ophiostoma</taxon>
    </lineage>
</organism>
<evidence type="ECO:0000256" key="1">
    <source>
        <dbReference type="SAM" id="MobiDB-lite"/>
    </source>
</evidence>
<dbReference type="OrthoDB" id="5215637at2759"/>
<dbReference type="eggNOG" id="ENOG502R7QH">
    <property type="taxonomic scope" value="Eukaryota"/>
</dbReference>
<dbReference type="VEuPathDB" id="FungiDB:F503_00728"/>
<dbReference type="OMA" id="NCANENW"/>
<proteinExistence type="predicted"/>
<evidence type="ECO:0000313" key="5">
    <source>
        <dbReference type="Proteomes" id="UP000016923"/>
    </source>
</evidence>
<evidence type="ECO:0000256" key="3">
    <source>
        <dbReference type="SAM" id="SignalP"/>
    </source>
</evidence>
<feature type="compositionally biased region" description="Low complexity" evidence="1">
    <location>
        <begin position="182"/>
        <end position="229"/>
    </location>
</feature>
<feature type="signal peptide" evidence="3">
    <location>
        <begin position="1"/>
        <end position="24"/>
    </location>
</feature>
<feature type="compositionally biased region" description="Polar residues" evidence="1">
    <location>
        <begin position="159"/>
        <end position="173"/>
    </location>
</feature>
<keyword evidence="2" id="KW-0812">Transmembrane</keyword>
<dbReference type="EMBL" id="KE148149">
    <property type="protein sequence ID" value="EPE07945.1"/>
    <property type="molecule type" value="Genomic_DNA"/>
</dbReference>
<keyword evidence="5" id="KW-1185">Reference proteome</keyword>
<evidence type="ECO:0000313" key="4">
    <source>
        <dbReference type="EMBL" id="EPE07945.1"/>
    </source>
</evidence>
<accession>S3D3L8</accession>
<dbReference type="AlphaFoldDB" id="S3D3L8"/>
<keyword evidence="3" id="KW-0732">Signal</keyword>
<keyword evidence="2" id="KW-0472">Membrane</keyword>
<dbReference type="HOGENOM" id="CLU_586851_0_0_1"/>
<evidence type="ECO:0000256" key="2">
    <source>
        <dbReference type="SAM" id="Phobius"/>
    </source>
</evidence>
<reference evidence="4 5" key="1">
    <citation type="journal article" date="2013" name="BMC Genomics">
        <title>The genome and transcriptome of the pine saprophyte Ophiostoma piceae, and a comparison with the bark beetle-associated pine pathogen Grosmannia clavigera.</title>
        <authorList>
            <person name="Haridas S."/>
            <person name="Wang Y."/>
            <person name="Lim L."/>
            <person name="Massoumi Alamouti S."/>
            <person name="Jackman S."/>
            <person name="Docking R."/>
            <person name="Robertson G."/>
            <person name="Birol I."/>
            <person name="Bohlmann J."/>
            <person name="Breuil C."/>
        </authorList>
    </citation>
    <scope>NUCLEOTIDE SEQUENCE [LARGE SCALE GENOMIC DNA]</scope>
    <source>
        <strain evidence="4 5">UAMH 11346</strain>
    </source>
</reference>
<feature type="chain" id="PRO_5004508077" evidence="3">
    <location>
        <begin position="25"/>
        <end position="427"/>
    </location>
</feature>
<sequence length="427" mass="44869">MRRFAVSRTLLLLTYLCLLGKARADCYWSDGTENDSHQPCYSSHGGAVGLCCANGDICLTSGICMQSAQSSGQGLSNGHSSAYYRGSCMFKDWSQGKNCPTVCLKGPGTSPHAAVEMIPCPDSDTDWYCADGNVKKANCSSGAYIVSLSKAKIFTTIGVSPSLSGPPKSTSPPTALGGGSGSTMTAPVVSATASSTTPTESGGTSSSGSATPAASSTMDATPSYSSSAAPLPPPPETSAPPNDSSAVPLAVGVSIGGASLIGAGVLGYFLWRRRRDSLSSLARAETPPPRDTPDDDFMNPMITGPLFRAGSLTRRPRSDFLNPIGRAGPTSPEALVTERALSMRSNSIRSNHNTHHHTRSVSQDRFGPDIVAMHDMRRTPPAYWGYPRGRNEPTETIPEIPFDGRRLPPYHGTPVLENNGFYSELPG</sequence>
<keyword evidence="2" id="KW-1133">Transmembrane helix</keyword>